<sequence length="56" mass="6080">GFIASTASCTLIGEVNWALIGSTSLLAMLTSLAMSILWALPEEDADKELKERARKR</sequence>
<reference evidence="2" key="1">
    <citation type="journal article" date="2012" name="PLoS ONE">
        <title>Gene sets for utilization of primary and secondary nutrition supplies in the distal gut of endangered iberian lynx.</title>
        <authorList>
            <person name="Alcaide M."/>
            <person name="Messina E."/>
            <person name="Richter M."/>
            <person name="Bargiela R."/>
            <person name="Peplies J."/>
            <person name="Huws S.A."/>
            <person name="Newbold C.J."/>
            <person name="Golyshin P.N."/>
            <person name="Simon M.A."/>
            <person name="Lopez G."/>
            <person name="Yakimov M.M."/>
            <person name="Ferrer M."/>
        </authorList>
    </citation>
    <scope>NUCLEOTIDE SEQUENCE</scope>
</reference>
<accession>J9CA66</accession>
<protein>
    <submittedName>
        <fullName evidence="2">Uncharacterized protein</fullName>
    </submittedName>
</protein>
<keyword evidence="1" id="KW-0812">Transmembrane</keyword>
<dbReference type="AlphaFoldDB" id="J9CA66"/>
<name>J9CA66_9ZZZZ</name>
<organism evidence="2">
    <name type="scientific">gut metagenome</name>
    <dbReference type="NCBI Taxonomy" id="749906"/>
    <lineage>
        <taxon>unclassified sequences</taxon>
        <taxon>metagenomes</taxon>
        <taxon>organismal metagenomes</taxon>
    </lineage>
</organism>
<comment type="caution">
    <text evidence="2">The sequence shown here is derived from an EMBL/GenBank/DDBJ whole genome shotgun (WGS) entry which is preliminary data.</text>
</comment>
<feature type="non-terminal residue" evidence="2">
    <location>
        <position position="1"/>
    </location>
</feature>
<keyword evidence="1" id="KW-0472">Membrane</keyword>
<evidence type="ECO:0000313" key="2">
    <source>
        <dbReference type="EMBL" id="EJW96820.1"/>
    </source>
</evidence>
<gene>
    <name evidence="2" type="ORF">EVA_15070</name>
</gene>
<dbReference type="EMBL" id="AMCI01005084">
    <property type="protein sequence ID" value="EJW96820.1"/>
    <property type="molecule type" value="Genomic_DNA"/>
</dbReference>
<feature type="transmembrane region" description="Helical" evidence="1">
    <location>
        <begin position="17"/>
        <end position="40"/>
    </location>
</feature>
<keyword evidence="1" id="KW-1133">Transmembrane helix</keyword>
<proteinExistence type="predicted"/>
<evidence type="ECO:0000256" key="1">
    <source>
        <dbReference type="SAM" id="Phobius"/>
    </source>
</evidence>